<evidence type="ECO:0000313" key="1">
    <source>
        <dbReference type="EMBL" id="GBP60822.1"/>
    </source>
</evidence>
<protein>
    <submittedName>
        <fullName evidence="1">Uncharacterized protein</fullName>
    </submittedName>
</protein>
<dbReference type="AlphaFoldDB" id="A0A4C1XCZ2"/>
<sequence length="155" mass="18008">MWLSRGHARLECRISLSRVWEFWWPTPHFSLTPPPSNHCPLRRISYCYPRRPKCTNTPLRLPMSMGCHETKLALRGWHSPRVTVALGSPYSPLGPYPGLNRLMVAVHGVHSLVRHRAYCECRKRFSSDSAVPLMPSPLMAALPQRHIDRLHYRHR</sequence>
<name>A0A4C1XCZ2_EUMVA</name>
<comment type="caution">
    <text evidence="1">The sequence shown here is derived from an EMBL/GenBank/DDBJ whole genome shotgun (WGS) entry which is preliminary data.</text>
</comment>
<keyword evidence="2" id="KW-1185">Reference proteome</keyword>
<accession>A0A4C1XCZ2</accession>
<dbReference type="Proteomes" id="UP000299102">
    <property type="component" value="Unassembled WGS sequence"/>
</dbReference>
<gene>
    <name evidence="1" type="ORF">EVAR_85083_1</name>
</gene>
<reference evidence="1 2" key="1">
    <citation type="journal article" date="2019" name="Commun. Biol.">
        <title>The bagworm genome reveals a unique fibroin gene that provides high tensile strength.</title>
        <authorList>
            <person name="Kono N."/>
            <person name="Nakamura H."/>
            <person name="Ohtoshi R."/>
            <person name="Tomita M."/>
            <person name="Numata K."/>
            <person name="Arakawa K."/>
        </authorList>
    </citation>
    <scope>NUCLEOTIDE SEQUENCE [LARGE SCALE GENOMIC DNA]</scope>
</reference>
<organism evidence="1 2">
    <name type="scientific">Eumeta variegata</name>
    <name type="common">Bagworm moth</name>
    <name type="synonym">Eumeta japonica</name>
    <dbReference type="NCBI Taxonomy" id="151549"/>
    <lineage>
        <taxon>Eukaryota</taxon>
        <taxon>Metazoa</taxon>
        <taxon>Ecdysozoa</taxon>
        <taxon>Arthropoda</taxon>
        <taxon>Hexapoda</taxon>
        <taxon>Insecta</taxon>
        <taxon>Pterygota</taxon>
        <taxon>Neoptera</taxon>
        <taxon>Endopterygota</taxon>
        <taxon>Lepidoptera</taxon>
        <taxon>Glossata</taxon>
        <taxon>Ditrysia</taxon>
        <taxon>Tineoidea</taxon>
        <taxon>Psychidae</taxon>
        <taxon>Oiketicinae</taxon>
        <taxon>Eumeta</taxon>
    </lineage>
</organism>
<evidence type="ECO:0000313" key="2">
    <source>
        <dbReference type="Proteomes" id="UP000299102"/>
    </source>
</evidence>
<proteinExistence type="predicted"/>
<dbReference type="EMBL" id="BGZK01000796">
    <property type="protein sequence ID" value="GBP60822.1"/>
    <property type="molecule type" value="Genomic_DNA"/>
</dbReference>